<gene>
    <name evidence="8" type="ORF">F8388_024748</name>
</gene>
<dbReference type="EMBL" id="JAATIP010000065">
    <property type="protein sequence ID" value="KAF4380455.1"/>
    <property type="molecule type" value="Genomic_DNA"/>
</dbReference>
<feature type="compositionally biased region" description="Basic and acidic residues" evidence="6">
    <location>
        <begin position="162"/>
        <end position="175"/>
    </location>
</feature>
<evidence type="ECO:0000256" key="4">
    <source>
        <dbReference type="ARBA" id="ARBA00022980"/>
    </source>
</evidence>
<keyword evidence="4" id="KW-0689">Ribosomal protein</keyword>
<evidence type="ECO:0000313" key="9">
    <source>
        <dbReference type="Proteomes" id="UP000525078"/>
    </source>
</evidence>
<dbReference type="FunFam" id="1.10.10.1410:FF:000002">
    <property type="entry name" value="60S acidic ribosomal protein P2"/>
    <property type="match status" value="1"/>
</dbReference>
<name>A0A7J6GBW1_CANSA</name>
<dbReference type="InterPro" id="IPR044076">
    <property type="entry name" value="Ribosomal_P2"/>
</dbReference>
<dbReference type="Gene3D" id="1.10.10.1410">
    <property type="match status" value="1"/>
</dbReference>
<dbReference type="GO" id="GO:0022625">
    <property type="term" value="C:cytosolic large ribosomal subunit"/>
    <property type="evidence" value="ECO:0007669"/>
    <property type="project" value="InterPro"/>
</dbReference>
<comment type="similarity">
    <text evidence="2">Belongs to the eukaryotic ribosomal protein P1/P2 family.</text>
</comment>
<dbReference type="Pfam" id="PF00428">
    <property type="entry name" value="Ribosomal_60s"/>
    <property type="match status" value="1"/>
</dbReference>
<dbReference type="AlphaFoldDB" id="A0A7J6GBW1"/>
<dbReference type="PANTHER" id="PTHR21141">
    <property type="entry name" value="60S ACIDIC RIBOSOMAL PROTEIN FAMILY MEMBER"/>
    <property type="match status" value="1"/>
</dbReference>
<dbReference type="CDD" id="cd05833">
    <property type="entry name" value="Ribosomal_P2"/>
    <property type="match status" value="1"/>
</dbReference>
<dbReference type="InterPro" id="IPR038716">
    <property type="entry name" value="P1/P2_N_sf"/>
</dbReference>
<dbReference type="PANTHER" id="PTHR21141:SF115">
    <property type="entry name" value="LARGE RIBOSOMAL SUBUNIT PROTEIN P2W"/>
    <property type="match status" value="1"/>
</dbReference>
<dbReference type="Proteomes" id="UP000525078">
    <property type="component" value="Unassembled WGS sequence"/>
</dbReference>
<evidence type="ECO:0000256" key="6">
    <source>
        <dbReference type="SAM" id="MobiDB-lite"/>
    </source>
</evidence>
<dbReference type="InterPro" id="IPR027534">
    <property type="entry name" value="Ribosomal_P1/P2"/>
</dbReference>
<dbReference type="GO" id="GO:0003735">
    <property type="term" value="F:structural constituent of ribosome"/>
    <property type="evidence" value="ECO:0007669"/>
    <property type="project" value="InterPro"/>
</dbReference>
<keyword evidence="7" id="KW-0812">Transmembrane</keyword>
<feature type="transmembrane region" description="Helical" evidence="7">
    <location>
        <begin position="57"/>
        <end position="80"/>
    </location>
</feature>
<keyword evidence="7" id="KW-0472">Membrane</keyword>
<keyword evidence="5" id="KW-0687">Ribonucleoprotein</keyword>
<organism evidence="8 9">
    <name type="scientific">Cannabis sativa</name>
    <name type="common">Hemp</name>
    <name type="synonym">Marijuana</name>
    <dbReference type="NCBI Taxonomy" id="3483"/>
    <lineage>
        <taxon>Eukaryota</taxon>
        <taxon>Viridiplantae</taxon>
        <taxon>Streptophyta</taxon>
        <taxon>Embryophyta</taxon>
        <taxon>Tracheophyta</taxon>
        <taxon>Spermatophyta</taxon>
        <taxon>Magnoliopsida</taxon>
        <taxon>eudicotyledons</taxon>
        <taxon>Gunneridae</taxon>
        <taxon>Pentapetalae</taxon>
        <taxon>rosids</taxon>
        <taxon>fabids</taxon>
        <taxon>Rosales</taxon>
        <taxon>Cannabaceae</taxon>
        <taxon>Cannabis</taxon>
    </lineage>
</organism>
<reference evidence="8 9" key="1">
    <citation type="journal article" date="2020" name="bioRxiv">
        <title>Sequence and annotation of 42 cannabis genomes reveals extensive copy number variation in cannabinoid synthesis and pathogen resistance genes.</title>
        <authorList>
            <person name="Mckernan K.J."/>
            <person name="Helbert Y."/>
            <person name="Kane L.T."/>
            <person name="Ebling H."/>
            <person name="Zhang L."/>
            <person name="Liu B."/>
            <person name="Eaton Z."/>
            <person name="Mclaughlin S."/>
            <person name="Kingan S."/>
            <person name="Baybayan P."/>
            <person name="Concepcion G."/>
            <person name="Jordan M."/>
            <person name="Riva A."/>
            <person name="Barbazuk W."/>
            <person name="Harkins T."/>
        </authorList>
    </citation>
    <scope>NUCLEOTIDE SEQUENCE [LARGE SCALE GENOMIC DNA]</scope>
    <source>
        <strain evidence="9">cv. Jamaican Lion 4</strain>
        <tissue evidence="8">Leaf</tissue>
    </source>
</reference>
<accession>A0A7J6GBW1</accession>
<keyword evidence="7" id="KW-1133">Transmembrane helix</keyword>
<dbReference type="GO" id="GO:0002182">
    <property type="term" value="P:cytoplasmic translational elongation"/>
    <property type="evidence" value="ECO:0007669"/>
    <property type="project" value="InterPro"/>
</dbReference>
<feature type="compositionally biased region" description="Low complexity" evidence="6">
    <location>
        <begin position="149"/>
        <end position="160"/>
    </location>
</feature>
<comment type="subunit">
    <text evidence="3">P1 and P2 exist as dimers at the large ribosomal subunit.</text>
</comment>
<feature type="region of interest" description="Disordered" evidence="6">
    <location>
        <begin position="149"/>
        <end position="176"/>
    </location>
</feature>
<evidence type="ECO:0000256" key="1">
    <source>
        <dbReference type="ARBA" id="ARBA00003362"/>
    </source>
</evidence>
<evidence type="ECO:0000256" key="5">
    <source>
        <dbReference type="ARBA" id="ARBA00023274"/>
    </source>
</evidence>
<evidence type="ECO:0000256" key="3">
    <source>
        <dbReference type="ARBA" id="ARBA00011266"/>
    </source>
</evidence>
<evidence type="ECO:0008006" key="10">
    <source>
        <dbReference type="Google" id="ProtNLM"/>
    </source>
</evidence>
<feature type="transmembrane region" description="Helical" evidence="7">
    <location>
        <begin position="32"/>
        <end position="51"/>
    </location>
</feature>
<dbReference type="HAMAP" id="MF_01478">
    <property type="entry name" value="Ribosomal_L12_arch"/>
    <property type="match status" value="1"/>
</dbReference>
<evidence type="ECO:0000256" key="2">
    <source>
        <dbReference type="ARBA" id="ARBA00005436"/>
    </source>
</evidence>
<protein>
    <recommendedName>
        <fullName evidence="10">60S acidic ribosomal protein P2</fullName>
    </recommendedName>
</protein>
<evidence type="ECO:0000256" key="7">
    <source>
        <dbReference type="SAM" id="Phobius"/>
    </source>
</evidence>
<proteinExistence type="inferred from homology"/>
<comment type="caution">
    <text evidence="8">The sequence shown here is derived from an EMBL/GenBank/DDBJ whole genome shotgun (WGS) entry which is preliminary data.</text>
</comment>
<evidence type="ECO:0000313" key="8">
    <source>
        <dbReference type="EMBL" id="KAF4380455.1"/>
    </source>
</evidence>
<sequence length="191" mass="19911">MASGPFLIEIGVSPSSSLADTLMGRPDASRKAIYSLWILETLAFISLSFLGSRLSHYHILILTASLSFIRMKIIAAYLLAVLGGNASPSAADLKAILSSVGIEAEDEKVNFLLTEVKGKDLTELIASGREKLASVPSGGGGGAVAYSAPSGGAGAAPAAATESKKEEKVEEKEDFNIDLQLRTKGKKLASE</sequence>
<comment type="function">
    <text evidence="1">Plays an important role in the elongation step of protein synthesis.</text>
</comment>